<evidence type="ECO:0000313" key="1">
    <source>
        <dbReference type="EMBL" id="KAK0439977.1"/>
    </source>
</evidence>
<dbReference type="AlphaFoldDB" id="A0AA39JDF3"/>
<evidence type="ECO:0008006" key="3">
    <source>
        <dbReference type="Google" id="ProtNLM"/>
    </source>
</evidence>
<comment type="caution">
    <text evidence="1">The sequence shown here is derived from an EMBL/GenBank/DDBJ whole genome shotgun (WGS) entry which is preliminary data.</text>
</comment>
<evidence type="ECO:0000313" key="2">
    <source>
        <dbReference type="Proteomes" id="UP001175211"/>
    </source>
</evidence>
<keyword evidence="2" id="KW-1185">Reference proteome</keyword>
<protein>
    <recommendedName>
        <fullName evidence="3">Heterokaryon incompatibility domain-containing protein</fullName>
    </recommendedName>
</protein>
<accession>A0AA39JDF3</accession>
<gene>
    <name evidence="1" type="ORF">EV420DRAFT_1733477</name>
</gene>
<name>A0AA39JDF3_ARMTA</name>
<proteinExistence type="predicted"/>
<reference evidence="1" key="1">
    <citation type="submission" date="2023-06" db="EMBL/GenBank/DDBJ databases">
        <authorList>
            <consortium name="Lawrence Berkeley National Laboratory"/>
            <person name="Ahrendt S."/>
            <person name="Sahu N."/>
            <person name="Indic B."/>
            <person name="Wong-Bajracharya J."/>
            <person name="Merenyi Z."/>
            <person name="Ke H.-M."/>
            <person name="Monk M."/>
            <person name="Kocsube S."/>
            <person name="Drula E."/>
            <person name="Lipzen A."/>
            <person name="Balint B."/>
            <person name="Henrissat B."/>
            <person name="Andreopoulos B."/>
            <person name="Martin F.M."/>
            <person name="Harder C.B."/>
            <person name="Rigling D."/>
            <person name="Ford K.L."/>
            <person name="Foster G.D."/>
            <person name="Pangilinan J."/>
            <person name="Papanicolaou A."/>
            <person name="Barry K."/>
            <person name="LaButti K."/>
            <person name="Viragh M."/>
            <person name="Koriabine M."/>
            <person name="Yan M."/>
            <person name="Riley R."/>
            <person name="Champramary S."/>
            <person name="Plett K.L."/>
            <person name="Tsai I.J."/>
            <person name="Slot J."/>
            <person name="Sipos G."/>
            <person name="Plett J."/>
            <person name="Nagy L.G."/>
            <person name="Grigoriev I.V."/>
        </authorList>
    </citation>
    <scope>NUCLEOTIDE SEQUENCE</scope>
    <source>
        <strain evidence="1">CCBAS 213</strain>
    </source>
</reference>
<dbReference type="EMBL" id="JAUEPS010000081">
    <property type="protein sequence ID" value="KAK0439977.1"/>
    <property type="molecule type" value="Genomic_DNA"/>
</dbReference>
<sequence length="334" mass="38588">MNPVQVQPKLAEPEPHRTAETLVWDLFANRVVPFWVANKWPSPISHAWVSDKEQRDVCTSINGYEWPVPIPKDVDLNHIRIEMLNLGAEYVWLDVLCLRQKGGCREDLCREEWKVDVPTIGAIYCITGFRMVVYYLSGLGRPFFLTSDDLESDHCWFRRAWTLQEVDKDYVIGGETEHHWMDKNMQRRVNKHLQSLKYAKGPWLFDLLQEMWNRVSTKPLDKVAGLAYFISKSSIPIYDELQSEEDAWVALTEVMSEDYCLQLLFLYSEPGDGCGRWQPSWNQLMVMEIIPDDSLILGIGTLGTEETGADWYEGPCIKSGYLWGLGQVSNKEIS</sequence>
<dbReference type="Proteomes" id="UP001175211">
    <property type="component" value="Unassembled WGS sequence"/>
</dbReference>
<dbReference type="RefSeq" id="XP_060323426.1">
    <property type="nucleotide sequence ID" value="XM_060479955.1"/>
</dbReference>
<organism evidence="1 2">
    <name type="scientific">Armillaria tabescens</name>
    <name type="common">Ringless honey mushroom</name>
    <name type="synonym">Agaricus tabescens</name>
    <dbReference type="NCBI Taxonomy" id="1929756"/>
    <lineage>
        <taxon>Eukaryota</taxon>
        <taxon>Fungi</taxon>
        <taxon>Dikarya</taxon>
        <taxon>Basidiomycota</taxon>
        <taxon>Agaricomycotina</taxon>
        <taxon>Agaricomycetes</taxon>
        <taxon>Agaricomycetidae</taxon>
        <taxon>Agaricales</taxon>
        <taxon>Marasmiineae</taxon>
        <taxon>Physalacriaceae</taxon>
        <taxon>Desarmillaria</taxon>
    </lineage>
</organism>
<dbReference type="GeneID" id="85363503"/>